<dbReference type="PROSITE" id="PS51354">
    <property type="entry name" value="GLUTAREDOXIN_2"/>
    <property type="match status" value="1"/>
</dbReference>
<dbReference type="InterPro" id="IPR002109">
    <property type="entry name" value="Glutaredoxin"/>
</dbReference>
<dbReference type="CDD" id="cd03031">
    <property type="entry name" value="GRX_GRX_like"/>
    <property type="match status" value="1"/>
</dbReference>
<evidence type="ECO:0000313" key="4">
    <source>
        <dbReference type="Proteomes" id="UP001420932"/>
    </source>
</evidence>
<keyword evidence="4" id="KW-1185">Reference proteome</keyword>
<comment type="caution">
    <text evidence="3">The sequence shown here is derived from an EMBL/GenBank/DDBJ whole genome shotgun (WGS) entry which is preliminary data.</text>
</comment>
<dbReference type="SUPFAM" id="SSF52833">
    <property type="entry name" value="Thioredoxin-like"/>
    <property type="match status" value="1"/>
</dbReference>
<feature type="region of interest" description="Disordered" evidence="1">
    <location>
        <begin position="78"/>
        <end position="104"/>
    </location>
</feature>
<reference evidence="3 4" key="1">
    <citation type="submission" date="2024-01" db="EMBL/GenBank/DDBJ databases">
        <title>Genome assemblies of Stephania.</title>
        <authorList>
            <person name="Yang L."/>
        </authorList>
    </citation>
    <scope>NUCLEOTIDE SEQUENCE [LARGE SCALE GENOMIC DNA]</scope>
    <source>
        <strain evidence="3">YNDBR</strain>
        <tissue evidence="3">Leaf</tissue>
    </source>
</reference>
<dbReference type="InterPro" id="IPR036249">
    <property type="entry name" value="Thioredoxin-like_sf"/>
</dbReference>
<evidence type="ECO:0000256" key="1">
    <source>
        <dbReference type="SAM" id="MobiDB-lite"/>
    </source>
</evidence>
<dbReference type="Gene3D" id="3.40.30.10">
    <property type="entry name" value="Glutaredoxin"/>
    <property type="match status" value="1"/>
</dbReference>
<sequence>MWLPWGKRSSSLGRTRSSNFSNFSCTSFKDVQTLCRDDEEQQQQQQHHHHHHHHQSQQQQLRRQSSIFHRVRRVSPLLTPKHRSLSTPSTPNNNSSSSPRCAPPPDSDARIVVYFTSLRIVRRTYEDCRAVRMILRSLRVPVDERDLSMDAAFVAELHHLFGGVGELPRVFVGGRYVGGLEEIRQLHEAGELQKTVQGFPKVEPGVCDQCGGYRFVLCDKCNGSHKCFLGHKNGGFRNCSVCNENGLVRCSSCVTASL</sequence>
<feature type="compositionally biased region" description="Basic residues" evidence="1">
    <location>
        <begin position="46"/>
        <end position="55"/>
    </location>
</feature>
<evidence type="ECO:0000259" key="2">
    <source>
        <dbReference type="Pfam" id="PF00462"/>
    </source>
</evidence>
<dbReference type="Pfam" id="PF00462">
    <property type="entry name" value="Glutaredoxin"/>
    <property type="match status" value="1"/>
</dbReference>
<gene>
    <name evidence="3" type="ORF">Syun_016155</name>
</gene>
<dbReference type="Pfam" id="PF23733">
    <property type="entry name" value="GRXCR1-2_C"/>
    <property type="match status" value="1"/>
</dbReference>
<protein>
    <recommendedName>
        <fullName evidence="2">Glutaredoxin domain-containing protein</fullName>
    </recommendedName>
</protein>
<feature type="compositionally biased region" description="Low complexity" evidence="1">
    <location>
        <begin position="86"/>
        <end position="100"/>
    </location>
</feature>
<feature type="region of interest" description="Disordered" evidence="1">
    <location>
        <begin position="36"/>
        <end position="64"/>
    </location>
</feature>
<dbReference type="Proteomes" id="UP001420932">
    <property type="component" value="Unassembled WGS sequence"/>
</dbReference>
<proteinExistence type="predicted"/>
<dbReference type="EMBL" id="JBBNAF010000007">
    <property type="protein sequence ID" value="KAK9127358.1"/>
    <property type="molecule type" value="Genomic_DNA"/>
</dbReference>
<feature type="domain" description="Glutaredoxin" evidence="2">
    <location>
        <begin position="112"/>
        <end position="177"/>
    </location>
</feature>
<accession>A0AAP0P1Y8</accession>
<dbReference type="PANTHER" id="PTHR45669:SF26">
    <property type="entry name" value="GLUTAREDOXIN DOMAIN-CONTAINING PROTEIN"/>
    <property type="match status" value="1"/>
</dbReference>
<evidence type="ECO:0000313" key="3">
    <source>
        <dbReference type="EMBL" id="KAK9127358.1"/>
    </source>
</evidence>
<dbReference type="PANTHER" id="PTHR45669">
    <property type="entry name" value="GLUTAREDOXIN DOMAIN-CONTAINING CYSTEINE-RICH PROTEIN CG12206-RELATED"/>
    <property type="match status" value="1"/>
</dbReference>
<organism evidence="3 4">
    <name type="scientific">Stephania yunnanensis</name>
    <dbReference type="NCBI Taxonomy" id="152371"/>
    <lineage>
        <taxon>Eukaryota</taxon>
        <taxon>Viridiplantae</taxon>
        <taxon>Streptophyta</taxon>
        <taxon>Embryophyta</taxon>
        <taxon>Tracheophyta</taxon>
        <taxon>Spermatophyta</taxon>
        <taxon>Magnoliopsida</taxon>
        <taxon>Ranunculales</taxon>
        <taxon>Menispermaceae</taxon>
        <taxon>Menispermoideae</taxon>
        <taxon>Cissampelideae</taxon>
        <taxon>Stephania</taxon>
    </lineage>
</organism>
<name>A0AAP0P1Y8_9MAGN</name>
<dbReference type="AlphaFoldDB" id="A0AAP0P1Y8"/>